<accession>B9L6A9</accession>
<evidence type="ECO:0000256" key="2">
    <source>
        <dbReference type="SAM" id="MobiDB-lite"/>
    </source>
</evidence>
<evidence type="ECO:0000256" key="1">
    <source>
        <dbReference type="ARBA" id="ARBA00023172"/>
    </source>
</evidence>
<proteinExistence type="predicted"/>
<organism evidence="3 4">
    <name type="scientific">Nautilia profundicola (strain ATCC BAA-1463 / DSM 18972 / AmH)</name>
    <dbReference type="NCBI Taxonomy" id="598659"/>
    <lineage>
        <taxon>Bacteria</taxon>
        <taxon>Pseudomonadati</taxon>
        <taxon>Campylobacterota</taxon>
        <taxon>Epsilonproteobacteria</taxon>
        <taxon>Nautiliales</taxon>
        <taxon>Nautiliaceae</taxon>
        <taxon>Nautilia</taxon>
    </lineage>
</organism>
<dbReference type="GO" id="GO:0003677">
    <property type="term" value="F:DNA binding"/>
    <property type="evidence" value="ECO:0007669"/>
    <property type="project" value="InterPro"/>
</dbReference>
<dbReference type="Proteomes" id="UP000000448">
    <property type="component" value="Chromosome"/>
</dbReference>
<dbReference type="eggNOG" id="COG0582">
    <property type="taxonomic scope" value="Bacteria"/>
</dbReference>
<dbReference type="GO" id="GO:0015074">
    <property type="term" value="P:DNA integration"/>
    <property type="evidence" value="ECO:0007669"/>
    <property type="project" value="InterPro"/>
</dbReference>
<dbReference type="RefSeq" id="WP_015902708.1">
    <property type="nucleotide sequence ID" value="NC_012115.1"/>
</dbReference>
<keyword evidence="4" id="KW-1185">Reference proteome</keyword>
<dbReference type="SUPFAM" id="SSF56349">
    <property type="entry name" value="DNA breaking-rejoining enzymes"/>
    <property type="match status" value="1"/>
</dbReference>
<dbReference type="InterPro" id="IPR011010">
    <property type="entry name" value="DNA_brk_join_enz"/>
</dbReference>
<gene>
    <name evidence="3" type="ordered locus">NAMH_1507</name>
</gene>
<dbReference type="GO" id="GO:0006310">
    <property type="term" value="P:DNA recombination"/>
    <property type="evidence" value="ECO:0007669"/>
    <property type="project" value="UniProtKB-KW"/>
</dbReference>
<feature type="region of interest" description="Disordered" evidence="2">
    <location>
        <begin position="570"/>
        <end position="589"/>
    </location>
</feature>
<name>B9L6A9_NAUPA</name>
<keyword evidence="1" id="KW-0233">DNA recombination</keyword>
<dbReference type="AlphaFoldDB" id="B9L6A9"/>
<sequence>MEIKNKDIVDIIYKKFNKSDNESSFYALDAKIYLKCRKGKNKSTYALYFRLNNKFKKITDVKLEIINGNYKVKELNEINRLVNMFVKNVNRKEYYNGRVNLSVIESDIIEHFTNSYANEKTRQTYILALKRILKHTNKFPGTEDEITNLLTKIKQNAKARGGAKTRSKNNCKTVEKTIITLRIIAQYLKNNKKLIDNETYQTIKQYKYVEFFKDCKNLKFTSYTHFKRLIDAQKYYKKLNDIIANSILYMYIKKFKEKYDLEDEFENLHYYVNDVVHSPIDFFLDDMLKETDEKKVLKNLNYIGYIPRDYDIIRTAYFGLIVKFFMLTGVRQSDFFRIKNEYVDARKIKLYVEDVPDEDPQIWWWQSKNNEEYTLYLTKHLFAIFNTILILGKILKQVVKYKKNTDKNILKFYEDNKDEQYIVGDQKNMDKFFYRIKKRYGLEGVSGHGFRHTMQTICSEHLKVENEVFEAQFAHTFEGIKKHYLKSKYKQKRLSLLTYYHLLLKDEANDAEKEYNMEAAKFDIKMFFYEMRAKYDISALYLYDIFYSVLKDELIGLGMTEFHMRDSKKIDEPVNNNNNNDESDDEYEF</sequence>
<reference evidence="3 4" key="1">
    <citation type="journal article" date="2009" name="PLoS Genet.">
        <title>Adaptations to submarine hydrothermal environments exemplified by the genome of Nautilia profundicola.</title>
        <authorList>
            <person name="Campbell B.J."/>
            <person name="Smith J.L."/>
            <person name="Hanson T.E."/>
            <person name="Klotz M.G."/>
            <person name="Stein L.Y."/>
            <person name="Lee C.K."/>
            <person name="Wu D."/>
            <person name="Robinson J.M."/>
            <person name="Khouri H.M."/>
            <person name="Eisen J.A."/>
            <person name="Cary S.C."/>
        </authorList>
    </citation>
    <scope>NUCLEOTIDE SEQUENCE [LARGE SCALE GENOMIC DNA]</scope>
    <source>
        <strain evidence="4">ATCC BAA-1463 / DSM 18972 / AmH</strain>
    </source>
</reference>
<dbReference type="Gene3D" id="1.10.443.10">
    <property type="entry name" value="Intergrase catalytic core"/>
    <property type="match status" value="1"/>
</dbReference>
<evidence type="ECO:0000313" key="3">
    <source>
        <dbReference type="EMBL" id="ACM93656.1"/>
    </source>
</evidence>
<dbReference type="InterPro" id="IPR013762">
    <property type="entry name" value="Integrase-like_cat_sf"/>
</dbReference>
<dbReference type="HOGENOM" id="CLU_462962_0_0_7"/>
<dbReference type="KEGG" id="nam:NAMH_1507"/>
<protein>
    <submittedName>
        <fullName evidence="3">Phage integrase family protein</fullName>
    </submittedName>
</protein>
<evidence type="ECO:0000313" key="4">
    <source>
        <dbReference type="Proteomes" id="UP000000448"/>
    </source>
</evidence>
<dbReference type="EMBL" id="CP001279">
    <property type="protein sequence ID" value="ACM93656.1"/>
    <property type="molecule type" value="Genomic_DNA"/>
</dbReference>